<dbReference type="PANTHER" id="PTHR34374:SF1">
    <property type="entry name" value="LARGE RIBOSOMAL RNA SUBUNIT ACCUMULATION PROTEIN YCED HOMOLOG 1, CHLOROPLASTIC"/>
    <property type="match status" value="1"/>
</dbReference>
<dbReference type="HOGENOM" id="CLU_100236_1_1_9"/>
<proteinExistence type="predicted"/>
<evidence type="ECO:0000313" key="1">
    <source>
        <dbReference type="EMBL" id="KGF56118.1"/>
    </source>
</evidence>
<gene>
    <name evidence="1" type="ORF">HMPREF9460_01320</name>
</gene>
<protein>
    <recommendedName>
        <fullName evidence="3">DUF177 domain-containing protein</fullName>
    </recommendedName>
</protein>
<accession>A0A096B9L0</accession>
<dbReference type="Pfam" id="PF02620">
    <property type="entry name" value="YceD"/>
    <property type="match status" value="1"/>
</dbReference>
<dbReference type="InterPro" id="IPR003772">
    <property type="entry name" value="YceD"/>
</dbReference>
<dbReference type="PATRIC" id="fig|742738.3.peg.1367"/>
<dbReference type="PANTHER" id="PTHR34374">
    <property type="entry name" value="LARGE RIBOSOMAL RNA SUBUNIT ACCUMULATION PROTEIN YCED HOMOLOG 1, CHLOROPLASTIC"/>
    <property type="match status" value="1"/>
</dbReference>
<sequence length="167" mass="18074">MRLDLRSILHVPGASLPFSFALDLSGLDFYGEHPFAGPVQVSGTVRNQADALVLEGTAETTLELVCDRCLKPFCRDMRVPVDSLLAETLEDEENDEILLLDNGTVDLDEVFTTALVLAMDSKHVCSEDCKGLCATCGADLNEGPCGCKPEIDPRFAALAQLLDKESE</sequence>
<name>A0A096B9L0_FLAPL</name>
<evidence type="ECO:0000313" key="2">
    <source>
        <dbReference type="Proteomes" id="UP000029585"/>
    </source>
</evidence>
<dbReference type="EMBL" id="ADLO01000047">
    <property type="protein sequence ID" value="KGF56118.1"/>
    <property type="molecule type" value="Genomic_DNA"/>
</dbReference>
<dbReference type="Proteomes" id="UP000029585">
    <property type="component" value="Unassembled WGS sequence"/>
</dbReference>
<reference evidence="1 2" key="1">
    <citation type="submission" date="2011-08" db="EMBL/GenBank/DDBJ databases">
        <title>The Genome Sequence of Clostridium orbiscindens 1_3_50AFAA.</title>
        <authorList>
            <consortium name="The Broad Institute Genome Sequencing Platform"/>
            <person name="Earl A."/>
            <person name="Ward D."/>
            <person name="Feldgarden M."/>
            <person name="Gevers D."/>
            <person name="Daigneault M."/>
            <person name="Strauss J."/>
            <person name="Allen-Vercoe E."/>
            <person name="Young S.K."/>
            <person name="Zeng Q."/>
            <person name="Gargeya S."/>
            <person name="Fitzgerald M."/>
            <person name="Haas B."/>
            <person name="Abouelleil A."/>
            <person name="Alvarado L."/>
            <person name="Arachchi H.M."/>
            <person name="Berlin A."/>
            <person name="Brown A."/>
            <person name="Chapman S.B."/>
            <person name="Chen Z."/>
            <person name="Dunbar C."/>
            <person name="Freedman E."/>
            <person name="Gearin G."/>
            <person name="Gellesch M."/>
            <person name="Goldberg J."/>
            <person name="Griggs A."/>
            <person name="Gujja S."/>
            <person name="Heiman D."/>
            <person name="Howarth C."/>
            <person name="Larson L."/>
            <person name="Lui A."/>
            <person name="MacDonald P.J.P."/>
            <person name="Montmayeur A."/>
            <person name="Murphy C."/>
            <person name="Neiman D."/>
            <person name="Pearson M."/>
            <person name="Priest M."/>
            <person name="Roberts A."/>
            <person name="Saif S."/>
            <person name="Shea T."/>
            <person name="Shenoy N."/>
            <person name="Sisk P."/>
            <person name="Stolte C."/>
            <person name="Sykes S."/>
            <person name="Wortman J."/>
            <person name="Nusbaum C."/>
            <person name="Birren B."/>
        </authorList>
    </citation>
    <scope>NUCLEOTIDE SEQUENCE [LARGE SCALE GENOMIC DNA]</scope>
    <source>
        <strain evidence="1 2">1_3_50AFAA</strain>
    </source>
</reference>
<evidence type="ECO:0008006" key="3">
    <source>
        <dbReference type="Google" id="ProtNLM"/>
    </source>
</evidence>
<organism evidence="1 2">
    <name type="scientific">Flavonifractor plautii 1_3_50AFAA</name>
    <dbReference type="NCBI Taxonomy" id="742738"/>
    <lineage>
        <taxon>Bacteria</taxon>
        <taxon>Bacillati</taxon>
        <taxon>Bacillota</taxon>
        <taxon>Clostridia</taxon>
        <taxon>Eubacteriales</taxon>
        <taxon>Oscillospiraceae</taxon>
        <taxon>Flavonifractor</taxon>
    </lineage>
</organism>
<dbReference type="GeneID" id="63972603"/>
<keyword evidence="2" id="KW-1185">Reference proteome</keyword>
<comment type="caution">
    <text evidence="1">The sequence shown here is derived from an EMBL/GenBank/DDBJ whole genome shotgun (WGS) entry which is preliminary data.</text>
</comment>
<dbReference type="RefSeq" id="WP_007491424.1">
    <property type="nucleotide sequence ID" value="NZ_KN174162.1"/>
</dbReference>
<dbReference type="AlphaFoldDB" id="A0A096B9L0"/>
<dbReference type="eggNOG" id="COG1399">
    <property type="taxonomic scope" value="Bacteria"/>
</dbReference>